<dbReference type="GO" id="GO:0006397">
    <property type="term" value="P:mRNA processing"/>
    <property type="evidence" value="ECO:0007669"/>
    <property type="project" value="InterPro"/>
</dbReference>
<evidence type="ECO:0000313" key="2">
    <source>
        <dbReference type="EMBL" id="KAL0294724.1"/>
    </source>
</evidence>
<protein>
    <submittedName>
        <fullName evidence="2">Uncharacterized protein</fullName>
    </submittedName>
</protein>
<reference evidence="2" key="2">
    <citation type="journal article" date="2024" name="Plant">
        <title>Genomic evolution and insights into agronomic trait innovations of Sesamum species.</title>
        <authorList>
            <person name="Miao H."/>
            <person name="Wang L."/>
            <person name="Qu L."/>
            <person name="Liu H."/>
            <person name="Sun Y."/>
            <person name="Le M."/>
            <person name="Wang Q."/>
            <person name="Wei S."/>
            <person name="Zheng Y."/>
            <person name="Lin W."/>
            <person name="Duan Y."/>
            <person name="Cao H."/>
            <person name="Xiong S."/>
            <person name="Wang X."/>
            <person name="Wei L."/>
            <person name="Li C."/>
            <person name="Ma Q."/>
            <person name="Ju M."/>
            <person name="Zhao R."/>
            <person name="Li G."/>
            <person name="Mu C."/>
            <person name="Tian Q."/>
            <person name="Mei H."/>
            <person name="Zhang T."/>
            <person name="Gao T."/>
            <person name="Zhang H."/>
        </authorList>
    </citation>
    <scope>NUCLEOTIDE SEQUENCE</scope>
    <source>
        <strain evidence="2">G02</strain>
    </source>
</reference>
<dbReference type="PANTHER" id="PTHR46837:SF5">
    <property type="entry name" value="PROTEIN MLN51 HOMOLOG"/>
    <property type="match status" value="1"/>
</dbReference>
<dbReference type="InterPro" id="IPR044796">
    <property type="entry name" value="MLN51_plant"/>
</dbReference>
<proteinExistence type="predicted"/>
<feature type="region of interest" description="Disordered" evidence="1">
    <location>
        <begin position="1"/>
        <end position="44"/>
    </location>
</feature>
<name>A0AAW2JJP4_SESRA</name>
<gene>
    <name evidence="2" type="ORF">Sradi_6872600</name>
</gene>
<dbReference type="GO" id="GO:0035145">
    <property type="term" value="C:exon-exon junction complex"/>
    <property type="evidence" value="ECO:0007669"/>
    <property type="project" value="InterPro"/>
</dbReference>
<accession>A0AAW2JJP4</accession>
<dbReference type="GO" id="GO:0003729">
    <property type="term" value="F:mRNA binding"/>
    <property type="evidence" value="ECO:0007669"/>
    <property type="project" value="InterPro"/>
</dbReference>
<dbReference type="AlphaFoldDB" id="A0AAW2JJP4"/>
<comment type="caution">
    <text evidence="2">The sequence shown here is derived from an EMBL/GenBank/DDBJ whole genome shotgun (WGS) entry which is preliminary data.</text>
</comment>
<organism evidence="2">
    <name type="scientific">Sesamum radiatum</name>
    <name type="common">Black benniseed</name>
    <dbReference type="NCBI Taxonomy" id="300843"/>
    <lineage>
        <taxon>Eukaryota</taxon>
        <taxon>Viridiplantae</taxon>
        <taxon>Streptophyta</taxon>
        <taxon>Embryophyta</taxon>
        <taxon>Tracheophyta</taxon>
        <taxon>Spermatophyta</taxon>
        <taxon>Magnoliopsida</taxon>
        <taxon>eudicotyledons</taxon>
        <taxon>Gunneridae</taxon>
        <taxon>Pentapetalae</taxon>
        <taxon>asterids</taxon>
        <taxon>lamiids</taxon>
        <taxon>Lamiales</taxon>
        <taxon>Pedaliaceae</taxon>
        <taxon>Sesamum</taxon>
    </lineage>
</organism>
<feature type="compositionally biased region" description="Acidic residues" evidence="1">
    <location>
        <begin position="1"/>
        <end position="12"/>
    </location>
</feature>
<sequence length="85" mass="10048">MAEEEIEYESDPEEAKLSLKMRRREASDDEQDGEGGGVVVRSRHGGLMSRMGNLKVLRRSMRMNWRKKRSMIWMRSMWSMKKVVV</sequence>
<evidence type="ECO:0000256" key="1">
    <source>
        <dbReference type="SAM" id="MobiDB-lite"/>
    </source>
</evidence>
<reference evidence="2" key="1">
    <citation type="submission" date="2020-06" db="EMBL/GenBank/DDBJ databases">
        <authorList>
            <person name="Li T."/>
            <person name="Hu X."/>
            <person name="Zhang T."/>
            <person name="Song X."/>
            <person name="Zhang H."/>
            <person name="Dai N."/>
            <person name="Sheng W."/>
            <person name="Hou X."/>
            <person name="Wei L."/>
        </authorList>
    </citation>
    <scope>NUCLEOTIDE SEQUENCE</scope>
    <source>
        <strain evidence="2">G02</strain>
        <tissue evidence="2">Leaf</tissue>
    </source>
</reference>
<dbReference type="EMBL" id="JACGWJ010000138">
    <property type="protein sequence ID" value="KAL0294724.1"/>
    <property type="molecule type" value="Genomic_DNA"/>
</dbReference>
<dbReference type="PANTHER" id="PTHR46837">
    <property type="entry name" value="PROTEIN MLN51 HOMOLOG"/>
    <property type="match status" value="1"/>
</dbReference>